<sequence length="102" mass="11549">MRALLKQPQQHQDKKTASTPLVVNPSKKEKKQEKKPEGPIGLDPHSLKEQNQYTPEEMDAIRALLKQPQQHQDKKTASTPLVVNPSKKEKKQEKKPEGPIGL</sequence>
<keyword evidence="3" id="KW-1185">Reference proteome</keyword>
<dbReference type="InParanoid" id="A0A2J7PIM5"/>
<gene>
    <name evidence="2" type="ORF">B7P43_G17972</name>
</gene>
<evidence type="ECO:0000256" key="1">
    <source>
        <dbReference type="SAM" id="MobiDB-lite"/>
    </source>
</evidence>
<organism evidence="2 3">
    <name type="scientific">Cryptotermes secundus</name>
    <dbReference type="NCBI Taxonomy" id="105785"/>
    <lineage>
        <taxon>Eukaryota</taxon>
        <taxon>Metazoa</taxon>
        <taxon>Ecdysozoa</taxon>
        <taxon>Arthropoda</taxon>
        <taxon>Hexapoda</taxon>
        <taxon>Insecta</taxon>
        <taxon>Pterygota</taxon>
        <taxon>Neoptera</taxon>
        <taxon>Polyneoptera</taxon>
        <taxon>Dictyoptera</taxon>
        <taxon>Blattodea</taxon>
        <taxon>Blattoidea</taxon>
        <taxon>Termitoidae</taxon>
        <taxon>Kalotermitidae</taxon>
        <taxon>Cryptotermitinae</taxon>
        <taxon>Cryptotermes</taxon>
    </lineage>
</organism>
<evidence type="ECO:0000313" key="2">
    <source>
        <dbReference type="EMBL" id="PNF16195.1"/>
    </source>
</evidence>
<evidence type="ECO:0000313" key="3">
    <source>
        <dbReference type="Proteomes" id="UP000235965"/>
    </source>
</evidence>
<dbReference type="Proteomes" id="UP000235965">
    <property type="component" value="Unassembled WGS sequence"/>
</dbReference>
<accession>A0A2J7PIM5</accession>
<feature type="region of interest" description="Disordered" evidence="1">
    <location>
        <begin position="1"/>
        <end position="102"/>
    </location>
</feature>
<feature type="compositionally biased region" description="Basic and acidic residues" evidence="1">
    <location>
        <begin position="26"/>
        <end position="37"/>
    </location>
</feature>
<reference evidence="2 3" key="1">
    <citation type="submission" date="2017-12" db="EMBL/GenBank/DDBJ databases">
        <title>Hemimetabolous genomes reveal molecular basis of termite eusociality.</title>
        <authorList>
            <person name="Harrison M.C."/>
            <person name="Jongepier E."/>
            <person name="Robertson H.M."/>
            <person name="Arning N."/>
            <person name="Bitard-Feildel T."/>
            <person name="Chao H."/>
            <person name="Childers C.P."/>
            <person name="Dinh H."/>
            <person name="Doddapaneni H."/>
            <person name="Dugan S."/>
            <person name="Gowin J."/>
            <person name="Greiner C."/>
            <person name="Han Y."/>
            <person name="Hu H."/>
            <person name="Hughes D.S.T."/>
            <person name="Huylmans A.-K."/>
            <person name="Kemena C."/>
            <person name="Kremer L.P.M."/>
            <person name="Lee S.L."/>
            <person name="Lopez-Ezquerra A."/>
            <person name="Mallet L."/>
            <person name="Monroy-Kuhn J.M."/>
            <person name="Moser A."/>
            <person name="Murali S.C."/>
            <person name="Muzny D.M."/>
            <person name="Otani S."/>
            <person name="Piulachs M.-D."/>
            <person name="Poelchau M."/>
            <person name="Qu J."/>
            <person name="Schaub F."/>
            <person name="Wada-Katsumata A."/>
            <person name="Worley K.C."/>
            <person name="Xie Q."/>
            <person name="Ylla G."/>
            <person name="Poulsen M."/>
            <person name="Gibbs R.A."/>
            <person name="Schal C."/>
            <person name="Richards S."/>
            <person name="Belles X."/>
            <person name="Korb J."/>
            <person name="Bornberg-Bauer E."/>
        </authorList>
    </citation>
    <scope>NUCLEOTIDE SEQUENCE [LARGE SCALE GENOMIC DNA]</scope>
    <source>
        <tissue evidence="2">Whole body</tissue>
    </source>
</reference>
<feature type="compositionally biased region" description="Basic and acidic residues" evidence="1">
    <location>
        <begin position="86"/>
        <end position="102"/>
    </location>
</feature>
<proteinExistence type="predicted"/>
<dbReference type="AlphaFoldDB" id="A0A2J7PIM5"/>
<name>A0A2J7PIM5_9NEOP</name>
<comment type="caution">
    <text evidence="2">The sequence shown here is derived from an EMBL/GenBank/DDBJ whole genome shotgun (WGS) entry which is preliminary data.</text>
</comment>
<dbReference type="EMBL" id="NEVH01025045">
    <property type="protein sequence ID" value="PNF16195.1"/>
    <property type="molecule type" value="Genomic_DNA"/>
</dbReference>
<protein>
    <submittedName>
        <fullName evidence="2">Uncharacterized protein</fullName>
    </submittedName>
</protein>